<name>A0ABS5SC62_9BACT</name>
<reference evidence="1 2" key="1">
    <citation type="submission" date="2021-05" db="EMBL/GenBank/DDBJ databases">
        <title>The draft genome of Geobacter luticola JCM 17780.</title>
        <authorList>
            <person name="Xu Z."/>
            <person name="Masuda Y."/>
            <person name="Itoh H."/>
            <person name="Senoo K."/>
        </authorList>
    </citation>
    <scope>NUCLEOTIDE SEQUENCE [LARGE SCALE GENOMIC DNA]</scope>
    <source>
        <strain evidence="1 2">JCM 17780</strain>
    </source>
</reference>
<gene>
    <name evidence="1" type="ORF">KI810_06815</name>
</gene>
<keyword evidence="2" id="KW-1185">Reference proteome</keyword>
<evidence type="ECO:0000313" key="1">
    <source>
        <dbReference type="EMBL" id="MBT0652760.1"/>
    </source>
</evidence>
<organism evidence="1 2">
    <name type="scientific">Geomobilimonas luticola</name>
    <dbReference type="NCBI Taxonomy" id="1114878"/>
    <lineage>
        <taxon>Bacteria</taxon>
        <taxon>Pseudomonadati</taxon>
        <taxon>Thermodesulfobacteriota</taxon>
        <taxon>Desulfuromonadia</taxon>
        <taxon>Geobacterales</taxon>
        <taxon>Geobacteraceae</taxon>
        <taxon>Geomobilimonas</taxon>
    </lineage>
</organism>
<accession>A0ABS5SC62</accession>
<dbReference type="EMBL" id="JAHCVK010000002">
    <property type="protein sequence ID" value="MBT0652760.1"/>
    <property type="molecule type" value="Genomic_DNA"/>
</dbReference>
<sequence length="130" mass="14589">MAAKKMVVTFYRQNHIRPDWRVDFSGHGFDLYFVELADDLARFGIELSVVHNHDITIDINSYADLLNAVRISSPADGFASICVGHVIGKSPNLDIYEDIKRAINRLAFAPETIAPDEEHRRVCHNCGCGC</sequence>
<evidence type="ECO:0000313" key="2">
    <source>
        <dbReference type="Proteomes" id="UP000756860"/>
    </source>
</evidence>
<proteinExistence type="predicted"/>
<comment type="caution">
    <text evidence="1">The sequence shown here is derived from an EMBL/GenBank/DDBJ whole genome shotgun (WGS) entry which is preliminary data.</text>
</comment>
<dbReference type="RefSeq" id="WP_214174762.1">
    <property type="nucleotide sequence ID" value="NZ_JAHCVK010000002.1"/>
</dbReference>
<protein>
    <submittedName>
        <fullName evidence="1">Uncharacterized protein</fullName>
    </submittedName>
</protein>
<dbReference type="Proteomes" id="UP000756860">
    <property type="component" value="Unassembled WGS sequence"/>
</dbReference>